<sequence>MPIGNSGSLQIIACVVLSVLGAYGAGRIHQWYMHGMDRDRAFRDGYAHGYHALFHLAARGSGSMPGPDGPDGCAKRLSETSTD</sequence>
<evidence type="ECO:0000313" key="4">
    <source>
        <dbReference type="Proteomes" id="UP001523216"/>
    </source>
</evidence>
<evidence type="ECO:0000256" key="2">
    <source>
        <dbReference type="SAM" id="Phobius"/>
    </source>
</evidence>
<gene>
    <name evidence="3" type="ORF">LXN57_27025</name>
</gene>
<feature type="region of interest" description="Disordered" evidence="1">
    <location>
        <begin position="62"/>
        <end position="83"/>
    </location>
</feature>
<evidence type="ECO:0000313" key="3">
    <source>
        <dbReference type="EMBL" id="MCM4081233.1"/>
    </source>
</evidence>
<name>A0ABT0Y5B3_9ACTN</name>
<comment type="caution">
    <text evidence="3">The sequence shown here is derived from an EMBL/GenBank/DDBJ whole genome shotgun (WGS) entry which is preliminary data.</text>
</comment>
<dbReference type="EMBL" id="JAMQOL010000038">
    <property type="protein sequence ID" value="MCM4081233.1"/>
    <property type="molecule type" value="Genomic_DNA"/>
</dbReference>
<evidence type="ECO:0000256" key="1">
    <source>
        <dbReference type="SAM" id="MobiDB-lite"/>
    </source>
</evidence>
<dbReference type="RefSeq" id="WP_251801029.1">
    <property type="nucleotide sequence ID" value="NZ_JAMQOL010000038.1"/>
</dbReference>
<feature type="transmembrane region" description="Helical" evidence="2">
    <location>
        <begin position="6"/>
        <end position="26"/>
    </location>
</feature>
<feature type="compositionally biased region" description="Basic and acidic residues" evidence="1">
    <location>
        <begin position="73"/>
        <end position="83"/>
    </location>
</feature>
<proteinExistence type="predicted"/>
<keyword evidence="4" id="KW-1185">Reference proteome</keyword>
<protein>
    <submittedName>
        <fullName evidence="3">Uncharacterized protein</fullName>
    </submittedName>
</protein>
<keyword evidence="2" id="KW-0472">Membrane</keyword>
<accession>A0ABT0Y5B3</accession>
<dbReference type="Proteomes" id="UP001523216">
    <property type="component" value="Unassembled WGS sequence"/>
</dbReference>
<keyword evidence="2" id="KW-1133">Transmembrane helix</keyword>
<reference evidence="3 4" key="1">
    <citation type="submission" date="2022-06" db="EMBL/GenBank/DDBJ databases">
        <title>Actinoplanes abujensis sp. nov., isolated from Nigerian arid soil.</title>
        <authorList>
            <person name="Ding P."/>
        </authorList>
    </citation>
    <scope>NUCLEOTIDE SEQUENCE [LARGE SCALE GENOMIC DNA]</scope>
    <source>
        <strain evidence="4">TRM88002</strain>
    </source>
</reference>
<feature type="compositionally biased region" description="Low complexity" evidence="1">
    <location>
        <begin position="62"/>
        <end position="72"/>
    </location>
</feature>
<keyword evidence="2" id="KW-0812">Transmembrane</keyword>
<organism evidence="3 4">
    <name type="scientific">Paractinoplanes hotanensis</name>
    <dbReference type="NCBI Taxonomy" id="2906497"/>
    <lineage>
        <taxon>Bacteria</taxon>
        <taxon>Bacillati</taxon>
        <taxon>Actinomycetota</taxon>
        <taxon>Actinomycetes</taxon>
        <taxon>Micromonosporales</taxon>
        <taxon>Micromonosporaceae</taxon>
        <taxon>Paractinoplanes</taxon>
    </lineage>
</organism>